<dbReference type="AlphaFoldDB" id="A0A1A8WHT5"/>
<organism evidence="1 2">
    <name type="scientific">Plasmodium ovale curtisi</name>
    <dbReference type="NCBI Taxonomy" id="864141"/>
    <lineage>
        <taxon>Eukaryota</taxon>
        <taxon>Sar</taxon>
        <taxon>Alveolata</taxon>
        <taxon>Apicomplexa</taxon>
        <taxon>Aconoidasida</taxon>
        <taxon>Haemosporida</taxon>
        <taxon>Plasmodiidae</taxon>
        <taxon>Plasmodium</taxon>
        <taxon>Plasmodium (Plasmodium)</taxon>
    </lineage>
</organism>
<dbReference type="EMBL" id="FLQU01000987">
    <property type="protein sequence ID" value="SBS90797.1"/>
    <property type="molecule type" value="Genomic_DNA"/>
</dbReference>
<evidence type="ECO:0000313" key="2">
    <source>
        <dbReference type="Proteomes" id="UP000078560"/>
    </source>
</evidence>
<sequence length="264" mass="30948">MYKFCSNYPYYEMVVENMKNVEVSQEIINACKSFTSNICSFGDSTAEKICKNFFCINLDEEIGNMVEYFISSKKTLGKHLHVIDPGNLENMELLCELYDHERNILNVMRDEVYEDKVQNPCSYYTEKSHETYKKAMNKCLNDNADFYKALKDFKISYIAIEQEAQDIKDCRSSEYFHLPEYDPVLGKQRNIIVGKILRAPLILSFVVPLLYKYTPFGPFLRAKIRMVKDRWLNPDNNGDKLLSSFTDIERSIPDNKEYNLGYYS</sequence>
<protein>
    <submittedName>
        <fullName evidence="1">PIR Superfamily Protein</fullName>
    </submittedName>
</protein>
<name>A0A1A8WHT5_PLAOA</name>
<dbReference type="Proteomes" id="UP000078560">
    <property type="component" value="Unassembled WGS sequence"/>
</dbReference>
<evidence type="ECO:0000313" key="1">
    <source>
        <dbReference type="EMBL" id="SBS90797.1"/>
    </source>
</evidence>
<reference evidence="2" key="1">
    <citation type="submission" date="2016-05" db="EMBL/GenBank/DDBJ databases">
        <authorList>
            <person name="Naeem Raeece"/>
        </authorList>
    </citation>
    <scope>NUCLEOTIDE SEQUENCE [LARGE SCALE GENOMIC DNA]</scope>
</reference>
<proteinExistence type="predicted"/>
<accession>A0A1A8WHT5</accession>
<gene>
    <name evidence="1" type="ORF">POVCU2_0063640</name>
</gene>